<organism evidence="2 3">
    <name type="scientific">Vombatus ursinus</name>
    <name type="common">Common wombat</name>
    <dbReference type="NCBI Taxonomy" id="29139"/>
    <lineage>
        <taxon>Eukaryota</taxon>
        <taxon>Metazoa</taxon>
        <taxon>Chordata</taxon>
        <taxon>Craniata</taxon>
        <taxon>Vertebrata</taxon>
        <taxon>Euteleostomi</taxon>
        <taxon>Mammalia</taxon>
        <taxon>Metatheria</taxon>
        <taxon>Diprotodontia</taxon>
        <taxon>Vombatidae</taxon>
        <taxon>Vombatus</taxon>
    </lineage>
</organism>
<dbReference type="Gene3D" id="3.40.50.720">
    <property type="entry name" value="NAD(P)-binding Rossmann-like Domain"/>
    <property type="match status" value="1"/>
</dbReference>
<dbReference type="Proteomes" id="UP000314987">
    <property type="component" value="Unassembled WGS sequence"/>
</dbReference>
<keyword evidence="3" id="KW-1185">Reference proteome</keyword>
<comment type="similarity">
    <text evidence="1">Belongs to the short-chain dehydrogenases/reductases (SDR) family.</text>
</comment>
<dbReference type="Pfam" id="PF13561">
    <property type="entry name" value="adh_short_C2"/>
    <property type="match status" value="1"/>
</dbReference>
<dbReference type="AlphaFoldDB" id="A0A4X2M6A9"/>
<dbReference type="GeneTree" id="ENSGT00940000175461"/>
<dbReference type="OMA" id="QPEECAG"/>
<dbReference type="PANTHER" id="PTHR43943:SF15">
    <property type="entry name" value="DEHYDROGENASE_REDUCTASE MEMBER 2"/>
    <property type="match status" value="1"/>
</dbReference>
<dbReference type="STRING" id="29139.ENSVURP00010029616"/>
<name>A0A4X2M6A9_VOMUR</name>
<accession>A0A4X2M6A9</accession>
<reference evidence="3" key="1">
    <citation type="submission" date="2018-12" db="EMBL/GenBank/DDBJ databases">
        <authorList>
            <person name="Yazar S."/>
        </authorList>
    </citation>
    <scope>NUCLEOTIDE SEQUENCE [LARGE SCALE GENOMIC DNA]</scope>
</reference>
<reference evidence="2" key="2">
    <citation type="submission" date="2025-08" db="UniProtKB">
        <authorList>
            <consortium name="Ensembl"/>
        </authorList>
    </citation>
    <scope>IDENTIFICATION</scope>
</reference>
<sequence length="112" mass="12290">WIIFLKENVSVLKQRRGEAYSEQVAEQYGGVNFLVCATGVNPLVGSTLGASEQVWDKVQEEENLIQPTKKLFGMQRIGQPEECAGIMFFLCSPDSSFITGQNIVVAGFSPST</sequence>
<evidence type="ECO:0000313" key="3">
    <source>
        <dbReference type="Proteomes" id="UP000314987"/>
    </source>
</evidence>
<dbReference type="SUPFAM" id="SSF51735">
    <property type="entry name" value="NAD(P)-binding Rossmann-fold domains"/>
    <property type="match status" value="1"/>
</dbReference>
<reference evidence="2" key="3">
    <citation type="submission" date="2025-09" db="UniProtKB">
        <authorList>
            <consortium name="Ensembl"/>
        </authorList>
    </citation>
    <scope>IDENTIFICATION</scope>
</reference>
<dbReference type="InterPro" id="IPR002347">
    <property type="entry name" value="SDR_fam"/>
</dbReference>
<dbReference type="InterPro" id="IPR036291">
    <property type="entry name" value="NAD(P)-bd_dom_sf"/>
</dbReference>
<dbReference type="PANTHER" id="PTHR43943">
    <property type="entry name" value="DEHYDROGENASE/REDUCTASE (SDR FAMILY) MEMBER 4"/>
    <property type="match status" value="1"/>
</dbReference>
<evidence type="ECO:0000313" key="2">
    <source>
        <dbReference type="Ensembl" id="ENSVURP00010029616.1"/>
    </source>
</evidence>
<protein>
    <recommendedName>
        <fullName evidence="4">Dehydrogenase/reductase 2</fullName>
    </recommendedName>
</protein>
<dbReference type="GO" id="GO:0004090">
    <property type="term" value="F:carbonyl reductase (NADPH) activity"/>
    <property type="evidence" value="ECO:0007669"/>
    <property type="project" value="TreeGrafter"/>
</dbReference>
<dbReference type="Ensembl" id="ENSVURT00010033731.1">
    <property type="protein sequence ID" value="ENSVURP00010029616.1"/>
    <property type="gene ID" value="ENSVURG00010022644.1"/>
</dbReference>
<evidence type="ECO:0000256" key="1">
    <source>
        <dbReference type="ARBA" id="ARBA00006484"/>
    </source>
</evidence>
<proteinExistence type="inferred from homology"/>
<evidence type="ECO:0008006" key="4">
    <source>
        <dbReference type="Google" id="ProtNLM"/>
    </source>
</evidence>